<keyword evidence="6" id="KW-0067">ATP-binding</keyword>
<dbReference type="OrthoDB" id="6500128at2759"/>
<evidence type="ECO:0000256" key="1">
    <source>
        <dbReference type="ARBA" id="ARBA00004141"/>
    </source>
</evidence>
<dbReference type="FunFam" id="3.40.50.300:FF:000163">
    <property type="entry name" value="Multidrug resistance-associated protein member 4"/>
    <property type="match status" value="1"/>
</dbReference>
<evidence type="ECO:0000256" key="7">
    <source>
        <dbReference type="ARBA" id="ARBA00022989"/>
    </source>
</evidence>
<evidence type="ECO:0000256" key="4">
    <source>
        <dbReference type="ARBA" id="ARBA00022737"/>
    </source>
</evidence>
<feature type="transmembrane region" description="Helical" evidence="9">
    <location>
        <begin position="631"/>
        <end position="650"/>
    </location>
</feature>
<evidence type="ECO:0000259" key="10">
    <source>
        <dbReference type="PROSITE" id="PS50893"/>
    </source>
</evidence>
<evidence type="ECO:0000256" key="2">
    <source>
        <dbReference type="ARBA" id="ARBA00022448"/>
    </source>
</evidence>
<evidence type="ECO:0000256" key="8">
    <source>
        <dbReference type="ARBA" id="ARBA00023136"/>
    </source>
</evidence>
<organism evidence="12 13">
    <name type="scientific">Phaedon cochleariae</name>
    <name type="common">Mustard beetle</name>
    <dbReference type="NCBI Taxonomy" id="80249"/>
    <lineage>
        <taxon>Eukaryota</taxon>
        <taxon>Metazoa</taxon>
        <taxon>Ecdysozoa</taxon>
        <taxon>Arthropoda</taxon>
        <taxon>Hexapoda</taxon>
        <taxon>Insecta</taxon>
        <taxon>Pterygota</taxon>
        <taxon>Neoptera</taxon>
        <taxon>Endopterygota</taxon>
        <taxon>Coleoptera</taxon>
        <taxon>Polyphaga</taxon>
        <taxon>Cucujiformia</taxon>
        <taxon>Chrysomeloidea</taxon>
        <taxon>Chrysomelidae</taxon>
        <taxon>Chrysomelinae</taxon>
        <taxon>Chrysomelini</taxon>
        <taxon>Phaedon</taxon>
    </lineage>
</organism>
<feature type="transmembrane region" description="Helical" evidence="9">
    <location>
        <begin position="188"/>
        <end position="210"/>
    </location>
</feature>
<dbReference type="PANTHER" id="PTHR24223:SF448">
    <property type="entry name" value="FI20146P1-RELATED"/>
    <property type="match status" value="1"/>
</dbReference>
<dbReference type="GO" id="GO:0016020">
    <property type="term" value="C:membrane"/>
    <property type="evidence" value="ECO:0007669"/>
    <property type="project" value="UniProtKB-SubCell"/>
</dbReference>
<dbReference type="InterPro" id="IPR011527">
    <property type="entry name" value="ABC1_TM_dom"/>
</dbReference>
<proteinExistence type="predicted"/>
<evidence type="ECO:0000259" key="11">
    <source>
        <dbReference type="PROSITE" id="PS50929"/>
    </source>
</evidence>
<dbReference type="Gene3D" id="3.40.50.300">
    <property type="entry name" value="P-loop containing nucleotide triphosphate hydrolases"/>
    <property type="match status" value="2"/>
</dbReference>
<feature type="domain" description="ABC transporter" evidence="10">
    <location>
        <begin position="360"/>
        <end position="579"/>
    </location>
</feature>
<dbReference type="CDD" id="cd03244">
    <property type="entry name" value="ABCC_MRP_domain2"/>
    <property type="match status" value="1"/>
</dbReference>
<dbReference type="CDD" id="cd18579">
    <property type="entry name" value="ABC_6TM_ABCC_D1"/>
    <property type="match status" value="1"/>
</dbReference>
<keyword evidence="3 9" id="KW-0812">Transmembrane</keyword>
<dbReference type="Pfam" id="PF00005">
    <property type="entry name" value="ABC_tran"/>
    <property type="match status" value="2"/>
</dbReference>
<evidence type="ECO:0008006" key="14">
    <source>
        <dbReference type="Google" id="ProtNLM"/>
    </source>
</evidence>
<dbReference type="Proteomes" id="UP001153737">
    <property type="component" value="Chromosome 16"/>
</dbReference>
<dbReference type="InterPro" id="IPR017871">
    <property type="entry name" value="ABC_transporter-like_CS"/>
</dbReference>
<dbReference type="InterPro" id="IPR036640">
    <property type="entry name" value="ABC1_TM_sf"/>
</dbReference>
<comment type="subcellular location">
    <subcellularLocation>
        <location evidence="1">Membrane</location>
        <topology evidence="1">Multi-pass membrane protein</topology>
    </subcellularLocation>
</comment>
<feature type="transmembrane region" description="Helical" evidence="9">
    <location>
        <begin position="161"/>
        <end position="182"/>
    </location>
</feature>
<dbReference type="GO" id="GO:0140359">
    <property type="term" value="F:ABC-type transporter activity"/>
    <property type="evidence" value="ECO:0007669"/>
    <property type="project" value="InterPro"/>
</dbReference>
<gene>
    <name evidence="12" type="ORF">PHAECO_LOCUS5278</name>
</gene>
<keyword evidence="13" id="KW-1185">Reference proteome</keyword>
<feature type="transmembrane region" description="Helical" evidence="9">
    <location>
        <begin position="821"/>
        <end position="839"/>
    </location>
</feature>
<dbReference type="CDD" id="cd03250">
    <property type="entry name" value="ABCC_MRP_domain1"/>
    <property type="match status" value="1"/>
</dbReference>
<feature type="domain" description="ABC transporter" evidence="10">
    <location>
        <begin position="995"/>
        <end position="1222"/>
    </location>
</feature>
<dbReference type="InterPro" id="IPR044746">
    <property type="entry name" value="ABCC_6TM_D1"/>
</dbReference>
<evidence type="ECO:0000313" key="13">
    <source>
        <dbReference type="Proteomes" id="UP001153737"/>
    </source>
</evidence>
<dbReference type="Pfam" id="PF00664">
    <property type="entry name" value="ABC_membrane"/>
    <property type="match status" value="2"/>
</dbReference>
<dbReference type="InterPro" id="IPR003439">
    <property type="entry name" value="ABC_transporter-like_ATP-bd"/>
</dbReference>
<keyword evidence="8 9" id="KW-0472">Membrane</keyword>
<sequence length="1228" mass="139934">MDYRGNVRRNENPREKANLMSLITFLYTRRLFFRGFIQDLEEDDIYEVIKTCKSKNCGDSILEPEAISKLVGYFKPGQTHLTTHDAIVWTGVMIGLKLLHCLYFQNYLIYINQLAIQIRTAYCSLIYRKSLKLSPAALEKVSSGNIVTVITKDVLQLETSIWLFNDLWIAFIQTIVLCYLIYNRIGMPSLVGIMFLIGAIPIQVFIGNRIKNLRMKMNKRTDERLQVTQEMLSTIKIIKMYTWETFFAGKIDVARRKELKILMKNYLLKIVLIISSLFVANIGFYALIMMYIWMNTNISAEDIFYIMRVYSMLKYAVALNVSVGSTKMAELVASFNRIDAIIKQEELPVELEIHEEKPEIDLTNVSLRLGGKQILRRVNIKAVTGLTVITGQLGSGKSSLIKIILKDYLIDEGKLNIKGTRSYASQDPWLFPSSIKQNILFGQKYDYRRYQTVVEVCALKYDFSILKNGDETIVTDRGLNLSRGQQARINLARAIYKESDIYLIDDALSALDIRVQTQIFRDCIKGFLKDKLVILVTHNKKHIQSADELVVLENGTVKFNGDQQDLSEDLIRVLEHEDPNMELENADDNSLNDEKTRLLDDLIGVEKKQVYFESKKAGGVDFGVYKKYMKYGGGVFFLIFIFTMFIASTLSESSSTKMLSNWVNQKTVISAIEDEGDYTISNLSTQGSIILDGSNNITQTTDLLKKTWVDSKKLENEAAGTLNMYSILMVATMLLELLKFYLVMKFAANASIRIHNDMMQNLVNSVMGFFDNCFIGNILNRFSQDLSVIDEHLALALSSLFGISFALFGTIGLIASVNWKFIYPSIALLAVLVVLRMIYIPTSRSLKRLEAATRSPLVGHLNSSIEGLTTIRAFRAQNILRDEFDRHQDLYTSAHYTSMCSRTAFSFYMDFSACLYISFIISRFLLFEIDTAAGDVGLTITQAGSLSMVVQMAMMVWSEVENLMTSVERVLEYTNLNPEEKTGLEISEWPHKGEINYVNVNLSYEENDEKVLKNINFTVKSKQKIGIIGRTGAGKSSIISTLFRLYNFDGQIYIDDVETKTLSLTFLRRHISIIPQDPITFSGTVRQNIDPLDEFTDDDIWKTIQKLNLNNIIPNLEMRLEDTNLSSGEKQLICLARAIIHKNKIVVLDEATANMDPETEFLIQKTIVENFSACTVFIIAHRLQSILDCHKVMVLERGEIVEYEDPLILMNDKDSMFSQMLRNAGIEH</sequence>
<feature type="transmembrane region" description="Helical" evidence="9">
    <location>
        <begin position="722"/>
        <end position="742"/>
    </location>
</feature>
<dbReference type="GO" id="GO:0005524">
    <property type="term" value="F:ATP binding"/>
    <property type="evidence" value="ECO:0007669"/>
    <property type="project" value="UniProtKB-KW"/>
</dbReference>
<dbReference type="Gene3D" id="1.20.1560.10">
    <property type="entry name" value="ABC transporter type 1, transmembrane domain"/>
    <property type="match status" value="2"/>
</dbReference>
<dbReference type="InterPro" id="IPR044726">
    <property type="entry name" value="ABCC_6TM_D2"/>
</dbReference>
<dbReference type="FunFam" id="1.20.1560.10:FF:000014">
    <property type="entry name" value="Multidrug resistance-associated protein member 4"/>
    <property type="match status" value="1"/>
</dbReference>
<evidence type="ECO:0000256" key="5">
    <source>
        <dbReference type="ARBA" id="ARBA00022741"/>
    </source>
</evidence>
<protein>
    <recommendedName>
        <fullName evidence="14">Multidrug resistance-associated protein lethal(2)03659</fullName>
    </recommendedName>
</protein>
<name>A0A9N9X267_PHACE</name>
<accession>A0A9N9X267</accession>
<dbReference type="GO" id="GO:0016887">
    <property type="term" value="F:ATP hydrolysis activity"/>
    <property type="evidence" value="ECO:0007669"/>
    <property type="project" value="InterPro"/>
</dbReference>
<feature type="domain" description="ABC transmembrane type-1" evidence="11">
    <location>
        <begin position="107"/>
        <end position="304"/>
    </location>
</feature>
<dbReference type="PROSITE" id="PS50929">
    <property type="entry name" value="ABC_TM1F"/>
    <property type="match status" value="2"/>
</dbReference>
<evidence type="ECO:0000256" key="6">
    <source>
        <dbReference type="ARBA" id="ARBA00022840"/>
    </source>
</evidence>
<evidence type="ECO:0000256" key="9">
    <source>
        <dbReference type="SAM" id="Phobius"/>
    </source>
</evidence>
<evidence type="ECO:0000256" key="3">
    <source>
        <dbReference type="ARBA" id="ARBA00022692"/>
    </source>
</evidence>
<dbReference type="SMART" id="SM00382">
    <property type="entry name" value="AAA"/>
    <property type="match status" value="2"/>
</dbReference>
<feature type="transmembrane region" description="Helical" evidence="9">
    <location>
        <begin position="792"/>
        <end position="815"/>
    </location>
</feature>
<dbReference type="FunFam" id="3.40.50.300:FF:000973">
    <property type="entry name" value="Multidrug resistance-associated protein 4"/>
    <property type="match status" value="1"/>
</dbReference>
<dbReference type="PANTHER" id="PTHR24223">
    <property type="entry name" value="ATP-BINDING CASSETTE SUB-FAMILY C"/>
    <property type="match status" value="1"/>
</dbReference>
<reference evidence="12" key="1">
    <citation type="submission" date="2022-01" db="EMBL/GenBank/DDBJ databases">
        <authorList>
            <person name="King R."/>
        </authorList>
    </citation>
    <scope>NUCLEOTIDE SEQUENCE</scope>
</reference>
<dbReference type="EMBL" id="OU896722">
    <property type="protein sequence ID" value="CAG9817751.1"/>
    <property type="molecule type" value="Genomic_DNA"/>
</dbReference>
<dbReference type="AlphaFoldDB" id="A0A9N9X267"/>
<dbReference type="SUPFAM" id="SSF52540">
    <property type="entry name" value="P-loop containing nucleoside triphosphate hydrolases"/>
    <property type="match status" value="2"/>
</dbReference>
<reference evidence="12" key="2">
    <citation type="submission" date="2022-10" db="EMBL/GenBank/DDBJ databases">
        <authorList>
            <consortium name="ENA_rothamsted_submissions"/>
            <consortium name="culmorum"/>
            <person name="King R."/>
        </authorList>
    </citation>
    <scope>NUCLEOTIDE SEQUENCE</scope>
</reference>
<dbReference type="InterPro" id="IPR050173">
    <property type="entry name" value="ABC_transporter_C-like"/>
</dbReference>
<dbReference type="InterPro" id="IPR003593">
    <property type="entry name" value="AAA+_ATPase"/>
</dbReference>
<keyword evidence="2" id="KW-0813">Transport</keyword>
<keyword evidence="7 9" id="KW-1133">Transmembrane helix</keyword>
<dbReference type="SUPFAM" id="SSF90123">
    <property type="entry name" value="ABC transporter transmembrane region"/>
    <property type="match status" value="2"/>
</dbReference>
<keyword evidence="5" id="KW-0547">Nucleotide-binding</keyword>
<feature type="domain" description="ABC transmembrane type-1" evidence="11">
    <location>
        <begin position="724"/>
        <end position="962"/>
    </location>
</feature>
<dbReference type="CDD" id="cd18580">
    <property type="entry name" value="ABC_6TM_ABCC_D2"/>
    <property type="match status" value="1"/>
</dbReference>
<feature type="transmembrane region" description="Helical" evidence="9">
    <location>
        <begin position="907"/>
        <end position="926"/>
    </location>
</feature>
<dbReference type="InterPro" id="IPR027417">
    <property type="entry name" value="P-loop_NTPase"/>
</dbReference>
<feature type="transmembrane region" description="Helical" evidence="9">
    <location>
        <begin position="266"/>
        <end position="294"/>
    </location>
</feature>
<evidence type="ECO:0000313" key="12">
    <source>
        <dbReference type="EMBL" id="CAG9817751.1"/>
    </source>
</evidence>
<keyword evidence="4" id="KW-0677">Repeat</keyword>
<dbReference type="PROSITE" id="PS50893">
    <property type="entry name" value="ABC_TRANSPORTER_2"/>
    <property type="match status" value="2"/>
</dbReference>
<dbReference type="PROSITE" id="PS00211">
    <property type="entry name" value="ABC_TRANSPORTER_1"/>
    <property type="match status" value="1"/>
</dbReference>